<keyword evidence="3" id="KW-1185">Reference proteome</keyword>
<comment type="caution">
    <text evidence="2">The sequence shown here is derived from an EMBL/GenBank/DDBJ whole genome shotgun (WGS) entry which is preliminary data.</text>
</comment>
<reference evidence="3" key="1">
    <citation type="journal article" date="2019" name="Int. J. Syst. Evol. Microbiol.">
        <title>The Global Catalogue of Microorganisms (GCM) 10K type strain sequencing project: providing services to taxonomists for standard genome sequencing and annotation.</title>
        <authorList>
            <consortium name="The Broad Institute Genomics Platform"/>
            <consortium name="The Broad Institute Genome Sequencing Center for Infectious Disease"/>
            <person name="Wu L."/>
            <person name="Ma J."/>
        </authorList>
    </citation>
    <scope>NUCLEOTIDE SEQUENCE [LARGE SCALE GENOMIC DNA]</scope>
    <source>
        <strain evidence="3">KCTC 42742</strain>
    </source>
</reference>
<keyword evidence="1" id="KW-0472">Membrane</keyword>
<keyword evidence="1" id="KW-1133">Transmembrane helix</keyword>
<dbReference type="Pfam" id="PF04304">
    <property type="entry name" value="DUF454"/>
    <property type="match status" value="1"/>
</dbReference>
<protein>
    <submittedName>
        <fullName evidence="2">YbaN family protein</fullName>
    </submittedName>
</protein>
<feature type="transmembrane region" description="Helical" evidence="1">
    <location>
        <begin position="78"/>
        <end position="96"/>
    </location>
</feature>
<name>A0ABV7RAQ5_9NEIS</name>
<dbReference type="EMBL" id="JBHRXN010000009">
    <property type="protein sequence ID" value="MFC3531334.1"/>
    <property type="molecule type" value="Genomic_DNA"/>
</dbReference>
<feature type="transmembrane region" description="Helical" evidence="1">
    <location>
        <begin position="20"/>
        <end position="44"/>
    </location>
</feature>
<evidence type="ECO:0000313" key="3">
    <source>
        <dbReference type="Proteomes" id="UP001595741"/>
    </source>
</evidence>
<evidence type="ECO:0000313" key="2">
    <source>
        <dbReference type="EMBL" id="MFC3531334.1"/>
    </source>
</evidence>
<dbReference type="PANTHER" id="PTHR35813:SF1">
    <property type="entry name" value="INNER MEMBRANE PROTEIN YBAN"/>
    <property type="match status" value="1"/>
</dbReference>
<proteinExistence type="predicted"/>
<keyword evidence="1" id="KW-0812">Transmembrane</keyword>
<evidence type="ECO:0000256" key="1">
    <source>
        <dbReference type="SAM" id="Phobius"/>
    </source>
</evidence>
<accession>A0ABV7RAQ5</accession>
<gene>
    <name evidence="2" type="ORF">ACFOLG_03980</name>
</gene>
<dbReference type="RefSeq" id="WP_386088641.1">
    <property type="nucleotide sequence ID" value="NZ_JBHRXN010000009.1"/>
</dbReference>
<dbReference type="InterPro" id="IPR007401">
    <property type="entry name" value="DUF454"/>
</dbReference>
<organism evidence="2 3">
    <name type="scientific">Vogesella facilis</name>
    <dbReference type="NCBI Taxonomy" id="1655232"/>
    <lineage>
        <taxon>Bacteria</taxon>
        <taxon>Pseudomonadati</taxon>
        <taxon>Pseudomonadota</taxon>
        <taxon>Betaproteobacteria</taxon>
        <taxon>Neisseriales</taxon>
        <taxon>Chromobacteriaceae</taxon>
        <taxon>Vogesella</taxon>
    </lineage>
</organism>
<dbReference type="Proteomes" id="UP001595741">
    <property type="component" value="Unassembled WGS sequence"/>
</dbReference>
<sequence>MAARRLRKHVWAALGYLSLGLGLLGAVTPLLPTTVFILLAAACFTRSHPQLEQRLLQHPVFGRVILDWRQHRGMRRSAKRVALGSMLLSFGISIALCAQQPYLQAMLALLWLSLSAWILHLPTLPAGQLPPAIATSQCALRKLGTPSEEYQDGHS</sequence>
<dbReference type="PANTHER" id="PTHR35813">
    <property type="entry name" value="INNER MEMBRANE PROTEIN YBAN"/>
    <property type="match status" value="1"/>
</dbReference>